<dbReference type="Pfam" id="PF13884">
    <property type="entry name" value="Peptidase_S74"/>
    <property type="match status" value="1"/>
</dbReference>
<feature type="coiled-coil region" evidence="1">
    <location>
        <begin position="1079"/>
        <end position="1106"/>
    </location>
</feature>
<dbReference type="Proteomes" id="UP001055437">
    <property type="component" value="Chromosome"/>
</dbReference>
<evidence type="ECO:0000259" key="2">
    <source>
        <dbReference type="PROSITE" id="PS51688"/>
    </source>
</evidence>
<evidence type="ECO:0000313" key="3">
    <source>
        <dbReference type="EMBL" id="AYE35701.1"/>
    </source>
</evidence>
<proteinExistence type="predicted"/>
<dbReference type="EMBL" id="CP099799">
    <property type="protein sequence ID" value="USS02316.1"/>
    <property type="molecule type" value="Genomic_DNA"/>
</dbReference>
<keyword evidence="6" id="KW-1185">Reference proteome</keyword>
<evidence type="ECO:0000313" key="5">
    <source>
        <dbReference type="Proteomes" id="UP000280586"/>
    </source>
</evidence>
<evidence type="ECO:0000256" key="1">
    <source>
        <dbReference type="SAM" id="Coils"/>
    </source>
</evidence>
<dbReference type="PROSITE" id="PS51688">
    <property type="entry name" value="ICA"/>
    <property type="match status" value="1"/>
</dbReference>
<dbReference type="KEGG" id="csep:CP523_15375"/>
<reference evidence="4" key="2">
    <citation type="submission" date="2022-06" db="EMBL/GenBank/DDBJ databases">
        <authorList>
            <person name="Holder M.E."/>
            <person name="Ajami N.J."/>
            <person name="Petrosino J.F."/>
        </authorList>
    </citation>
    <scope>NUCLEOTIDE SEQUENCE</scope>
    <source>
        <strain evidence="4">RMA 8861</strain>
    </source>
</reference>
<reference evidence="3 5" key="1">
    <citation type="submission" date="2017-09" db="EMBL/GenBank/DDBJ databases">
        <authorList>
            <person name="Thomas P."/>
            <person name="Seyboldt C."/>
        </authorList>
    </citation>
    <scope>NUCLEOTIDE SEQUENCE [LARGE SCALE GENOMIC DNA]</scope>
    <source>
        <strain evidence="3 5">DSM 7534</strain>
    </source>
</reference>
<keyword evidence="1" id="KW-0175">Coiled coil</keyword>
<dbReference type="GeneID" id="303562071"/>
<dbReference type="SUPFAM" id="SSF69279">
    <property type="entry name" value="Phage tail proteins"/>
    <property type="match status" value="1"/>
</dbReference>
<dbReference type="Proteomes" id="UP000280586">
    <property type="component" value="Chromosome"/>
</dbReference>
<dbReference type="InterPro" id="IPR030392">
    <property type="entry name" value="S74_ICA"/>
</dbReference>
<evidence type="ECO:0000313" key="4">
    <source>
        <dbReference type="EMBL" id="USS02316.1"/>
    </source>
</evidence>
<dbReference type="RefSeq" id="WP_120141020.1">
    <property type="nucleotide sequence ID" value="NZ_CP023671.1"/>
</dbReference>
<gene>
    <name evidence="3" type="ORF">CP523_15375</name>
    <name evidence="4" type="ORF">NH397_07850</name>
</gene>
<name>A0A9N7PMF0_CLOSE</name>
<dbReference type="AlphaFoldDB" id="A0A9N7PMF0"/>
<dbReference type="EMBL" id="CP023671">
    <property type="protein sequence ID" value="AYE35701.1"/>
    <property type="molecule type" value="Genomic_DNA"/>
</dbReference>
<protein>
    <submittedName>
        <fullName evidence="4">Tail fiber domain-containing protein</fullName>
    </submittedName>
</protein>
<accession>A0A9N7PMF0</accession>
<organism evidence="3 5">
    <name type="scientific">Clostridium septicum</name>
    <dbReference type="NCBI Taxonomy" id="1504"/>
    <lineage>
        <taxon>Bacteria</taxon>
        <taxon>Bacillati</taxon>
        <taxon>Bacillota</taxon>
        <taxon>Clostridia</taxon>
        <taxon>Eubacteriales</taxon>
        <taxon>Clostridiaceae</taxon>
        <taxon>Clostridium</taxon>
    </lineage>
</organism>
<feature type="domain" description="Peptidase S74" evidence="2">
    <location>
        <begin position="995"/>
        <end position="1100"/>
    </location>
</feature>
<sequence length="1109" mass="122616">MIGATTSTTLDLTLLNNSDTIYSVNQIKVEIGLKIGDKIEYIPMGYYNIDDVEKTDYTIKITAFDNMIKFETPYFSSLGNSCTLQQVVNELVSKTGVKFIGSLPSYNVKKLEGFTCREILSYVASVCGGNATITRDGNFTIVYPKEINYSITADNYFEYKREEVKYKIGKVSCQVKEKEIISKGSLGTDSMELLFENPWVNETILTDIYDRLNKFEYLGYSLKWQGDISVDVGDIISCTDTKGIVRKIPILSQKFTYTGGLTSEISAKGESKNKNSFSSSGGTVNKVNRLVTEVALVNKAFINYAHINDAEIRNLKVESAKIKTAEVEIANINNILAGNIGAGFTQTIHLTAKNVVLDNTVIKELIAKEISANDLKSSNISTNKFKIVSDNGKMFIWDNTIQIRDNNRTRVQIGKDASNDYNMYIWDSTGRLMFDATGLKSDGIKEKIIRDDMVSDNANINGSKLNIHSVVTNINNGTTLLKSSKINIDTLNQTLEVAFSSLKSKTDGIKTKTESNSTAIGVIKGQISTLIKNTTITDNGSNVKLQDFYSIFKQTSKEIDLKVSSLETIKIGAVNRALDTKTIRVSNKLTGGINQTHGMYKVLTSGLELGNVTVSFDFEYTNLVGVTGKLPSLSIQGVGNVTSWNLGAFNPNNFIRKLILGSAETKKIKIIYSFKITENHLKNEYWTTNIRADYLLSGNFKVSNFKVEKGDKVTGWTQAPEDIDNNIANLSSRVATAEQKLEPGRITQSISEAINCGKASIYTVTTILDKTGFTIKNGAIKIQNRAGKSVLTGDTKGNLTLKGSIESTNDTGEIGIKINYGSMTFTTWGNTNKVEEVGTILSTSFPKDRNQNGISIATSGQGDYISIGHKKKDGSIDNSMLFFGNDYAGSGHPYTKKGIYIHETLYIKRNVQFSEAGFEIKTKSGVLHQIFNGDNDLLAIYGDNGIRLGSRIGDSNRVALWIRERTDGRYGQEIELFTDLKCNGYNVYGANEVNSDLRLKHNITYLNDETMLTSTDMYNFIKDELKPTTFYMNPPKGSNIQGRAKIGFIAQDIQNTKIGQYLIGYDPDGYLCYDVGSRIGVVENALKVAINKIEALEREIKNLKDKGVV</sequence>
<evidence type="ECO:0000313" key="6">
    <source>
        <dbReference type="Proteomes" id="UP001055437"/>
    </source>
</evidence>